<protein>
    <submittedName>
        <fullName evidence="3">Uncharacterized protein</fullName>
    </submittedName>
</protein>
<accession>A0AAN7AL89</accession>
<name>A0AAN7AL89_9PEZI</name>
<dbReference type="Proteomes" id="UP001302126">
    <property type="component" value="Unassembled WGS sequence"/>
</dbReference>
<evidence type="ECO:0000313" key="4">
    <source>
        <dbReference type="Proteomes" id="UP001302126"/>
    </source>
</evidence>
<feature type="transmembrane region" description="Helical" evidence="2">
    <location>
        <begin position="175"/>
        <end position="193"/>
    </location>
</feature>
<comment type="caution">
    <text evidence="3">The sequence shown here is derived from an EMBL/GenBank/DDBJ whole genome shotgun (WGS) entry which is preliminary data.</text>
</comment>
<sequence>MSEGVDTPSSRPSSPLLAKGLSAGSGLNPAMVYRPLTPPEDPNRLNRLIANYEDDKRRWKLEISVLSAWRFLILGTTLACIILWLIKGVIGFNHGEFVLLVIWLFAVVFWNLFCICPSISKRRKGHGGGARIPGFPTIVCQVGPAGCVINGDDDDDDDGSDEEGGRGPKKPKKKIPVAWIVDIVFGVIILIVVDIAWRKTGWRYQIGRESVNVLLYIIGSFEIVAGVLSLFSIFRNYVMEVGIVFKKKAEEDNYYRIRLPVDNDRRTAGGTAVSVSA</sequence>
<feature type="transmembrane region" description="Helical" evidence="2">
    <location>
        <begin position="66"/>
        <end position="85"/>
    </location>
</feature>
<evidence type="ECO:0000313" key="3">
    <source>
        <dbReference type="EMBL" id="KAK4190839.1"/>
    </source>
</evidence>
<organism evidence="3 4">
    <name type="scientific">Podospora australis</name>
    <dbReference type="NCBI Taxonomy" id="1536484"/>
    <lineage>
        <taxon>Eukaryota</taxon>
        <taxon>Fungi</taxon>
        <taxon>Dikarya</taxon>
        <taxon>Ascomycota</taxon>
        <taxon>Pezizomycotina</taxon>
        <taxon>Sordariomycetes</taxon>
        <taxon>Sordariomycetidae</taxon>
        <taxon>Sordariales</taxon>
        <taxon>Podosporaceae</taxon>
        <taxon>Podospora</taxon>
    </lineage>
</organism>
<feature type="compositionally biased region" description="Acidic residues" evidence="1">
    <location>
        <begin position="153"/>
        <end position="162"/>
    </location>
</feature>
<feature type="transmembrane region" description="Helical" evidence="2">
    <location>
        <begin position="97"/>
        <end position="116"/>
    </location>
</feature>
<dbReference type="AlphaFoldDB" id="A0AAN7AL89"/>
<dbReference type="EMBL" id="MU864363">
    <property type="protein sequence ID" value="KAK4190839.1"/>
    <property type="molecule type" value="Genomic_DNA"/>
</dbReference>
<reference evidence="3" key="1">
    <citation type="journal article" date="2023" name="Mol. Phylogenet. Evol.">
        <title>Genome-scale phylogeny and comparative genomics of the fungal order Sordariales.</title>
        <authorList>
            <person name="Hensen N."/>
            <person name="Bonometti L."/>
            <person name="Westerberg I."/>
            <person name="Brannstrom I.O."/>
            <person name="Guillou S."/>
            <person name="Cros-Aarteil S."/>
            <person name="Calhoun S."/>
            <person name="Haridas S."/>
            <person name="Kuo A."/>
            <person name="Mondo S."/>
            <person name="Pangilinan J."/>
            <person name="Riley R."/>
            <person name="LaButti K."/>
            <person name="Andreopoulos B."/>
            <person name="Lipzen A."/>
            <person name="Chen C."/>
            <person name="Yan M."/>
            <person name="Daum C."/>
            <person name="Ng V."/>
            <person name="Clum A."/>
            <person name="Steindorff A."/>
            <person name="Ohm R.A."/>
            <person name="Martin F."/>
            <person name="Silar P."/>
            <person name="Natvig D.O."/>
            <person name="Lalanne C."/>
            <person name="Gautier V."/>
            <person name="Ament-Velasquez S.L."/>
            <person name="Kruys A."/>
            <person name="Hutchinson M.I."/>
            <person name="Powell A.J."/>
            <person name="Barry K."/>
            <person name="Miller A.N."/>
            <person name="Grigoriev I.V."/>
            <person name="Debuchy R."/>
            <person name="Gladieux P."/>
            <person name="Hiltunen Thoren M."/>
            <person name="Johannesson H."/>
        </authorList>
    </citation>
    <scope>NUCLEOTIDE SEQUENCE</scope>
    <source>
        <strain evidence="3">PSN309</strain>
    </source>
</reference>
<feature type="region of interest" description="Disordered" evidence="1">
    <location>
        <begin position="153"/>
        <end position="172"/>
    </location>
</feature>
<gene>
    <name evidence="3" type="ORF">QBC35DRAFT_471475</name>
</gene>
<keyword evidence="2" id="KW-0812">Transmembrane</keyword>
<evidence type="ECO:0000256" key="1">
    <source>
        <dbReference type="SAM" id="MobiDB-lite"/>
    </source>
</evidence>
<evidence type="ECO:0000256" key="2">
    <source>
        <dbReference type="SAM" id="Phobius"/>
    </source>
</evidence>
<keyword evidence="2" id="KW-0472">Membrane</keyword>
<reference evidence="3" key="2">
    <citation type="submission" date="2023-05" db="EMBL/GenBank/DDBJ databases">
        <authorList>
            <consortium name="Lawrence Berkeley National Laboratory"/>
            <person name="Steindorff A."/>
            <person name="Hensen N."/>
            <person name="Bonometti L."/>
            <person name="Westerberg I."/>
            <person name="Brannstrom I.O."/>
            <person name="Guillou S."/>
            <person name="Cros-Aarteil S."/>
            <person name="Calhoun S."/>
            <person name="Haridas S."/>
            <person name="Kuo A."/>
            <person name="Mondo S."/>
            <person name="Pangilinan J."/>
            <person name="Riley R."/>
            <person name="Labutti K."/>
            <person name="Andreopoulos B."/>
            <person name="Lipzen A."/>
            <person name="Chen C."/>
            <person name="Yanf M."/>
            <person name="Daum C."/>
            <person name="Ng V."/>
            <person name="Clum A."/>
            <person name="Ohm R."/>
            <person name="Martin F."/>
            <person name="Silar P."/>
            <person name="Natvig D."/>
            <person name="Lalanne C."/>
            <person name="Gautier V."/>
            <person name="Ament-Velasquez S.L."/>
            <person name="Kruys A."/>
            <person name="Hutchinson M.I."/>
            <person name="Powell A.J."/>
            <person name="Barry K."/>
            <person name="Miller A.N."/>
            <person name="Grigoriev I.V."/>
            <person name="Debuchy R."/>
            <person name="Gladieux P."/>
            <person name="Thoren M.H."/>
            <person name="Johannesson H."/>
        </authorList>
    </citation>
    <scope>NUCLEOTIDE SEQUENCE</scope>
    <source>
        <strain evidence="3">PSN309</strain>
    </source>
</reference>
<keyword evidence="2" id="KW-1133">Transmembrane helix</keyword>
<keyword evidence="4" id="KW-1185">Reference proteome</keyword>
<proteinExistence type="predicted"/>
<feature type="transmembrane region" description="Helical" evidence="2">
    <location>
        <begin position="213"/>
        <end position="238"/>
    </location>
</feature>